<evidence type="ECO:0000313" key="9">
    <source>
        <dbReference type="Proteomes" id="UP000190092"/>
    </source>
</evidence>
<protein>
    <submittedName>
        <fullName evidence="8">D-glycero-alpha-D-manno-heptose-7-phosphate kinase</fullName>
    </submittedName>
</protein>
<keyword evidence="3 8" id="KW-0418">Kinase</keyword>
<reference evidence="9" key="1">
    <citation type="submission" date="2017-02" db="EMBL/GenBank/DDBJ databases">
        <authorList>
            <person name="Varghese N."/>
            <person name="Submissions S."/>
        </authorList>
    </citation>
    <scope>NUCLEOTIDE SEQUENCE [LARGE SCALE GENOMIC DNA]</scope>
    <source>
        <strain evidence="9">ATCC 27094</strain>
    </source>
</reference>
<keyword evidence="2" id="KW-0547">Nucleotide-binding</keyword>
<dbReference type="InterPro" id="IPR013750">
    <property type="entry name" value="GHMP_kinase_C_dom"/>
</dbReference>
<dbReference type="STRING" id="225324.SAMN02745126_00995"/>
<feature type="domain" description="GHMP kinase C-terminal" evidence="7">
    <location>
        <begin position="234"/>
        <end position="307"/>
    </location>
</feature>
<dbReference type="Gene3D" id="3.30.230.120">
    <property type="match status" value="1"/>
</dbReference>
<evidence type="ECO:0000259" key="6">
    <source>
        <dbReference type="Pfam" id="PF00288"/>
    </source>
</evidence>
<comment type="similarity">
    <text evidence="5">Belongs to the GHMP kinase family.</text>
</comment>
<evidence type="ECO:0000256" key="5">
    <source>
        <dbReference type="ARBA" id="ARBA00038121"/>
    </source>
</evidence>
<proteinExistence type="inferred from homology"/>
<evidence type="ECO:0000256" key="2">
    <source>
        <dbReference type="ARBA" id="ARBA00022741"/>
    </source>
</evidence>
<dbReference type="EMBL" id="FUWJ01000001">
    <property type="protein sequence ID" value="SJZ42298.1"/>
    <property type="molecule type" value="Genomic_DNA"/>
</dbReference>
<dbReference type="GO" id="GO:0050201">
    <property type="term" value="F:fucokinase activity"/>
    <property type="evidence" value="ECO:0007669"/>
    <property type="project" value="TreeGrafter"/>
</dbReference>
<sequence length="330" mass="36204">MLMAISRTPYRISFFGGGTDYPGWYKTHGGAVLSMAINKYCYITGRHLPPFFGIKHRIVWSHIETVGAISEILHPAVREGLQAVSFDDDEGVELHHQGDLPARSGIGSSSAFAVGLINVLHAMRGSTIDKHALAEAAIDLEQNRLKEAVGCQDQIASAYGGFNVIQFKSDGGFAVEPIDLAEDQREEFERRLVVVYTGTSRLSSTLSKQLIDNFDARVASLKKMQAMVPEAVNLLRSSDFDSFGRLLHESWELKRSLTSAISTSTIDRIYDDAMRAGALGGKLLGAGGAGFMVFVVPVERRRQVREALSHLISVPVRADFTGSTIIYRQE</sequence>
<dbReference type="InterPro" id="IPR001174">
    <property type="entry name" value="HddA/FKP"/>
</dbReference>
<evidence type="ECO:0000259" key="7">
    <source>
        <dbReference type="Pfam" id="PF08544"/>
    </source>
</evidence>
<dbReference type="InterPro" id="IPR006204">
    <property type="entry name" value="GHMP_kinase_N_dom"/>
</dbReference>
<keyword evidence="4" id="KW-0067">ATP-binding</keyword>
<accession>A0A1T4KIQ6</accession>
<dbReference type="SUPFAM" id="SSF55060">
    <property type="entry name" value="GHMP Kinase, C-terminal domain"/>
    <property type="match status" value="1"/>
</dbReference>
<organism evidence="8 9">
    <name type="scientific">Enhydrobacter aerosaccus</name>
    <dbReference type="NCBI Taxonomy" id="225324"/>
    <lineage>
        <taxon>Bacteria</taxon>
        <taxon>Pseudomonadati</taxon>
        <taxon>Pseudomonadota</taxon>
        <taxon>Alphaproteobacteria</taxon>
        <taxon>Hyphomicrobiales</taxon>
        <taxon>Enhydrobacter</taxon>
    </lineage>
</organism>
<dbReference type="PRINTS" id="PR00960">
    <property type="entry name" value="LMBPPROTEIN"/>
</dbReference>
<dbReference type="InterPro" id="IPR036554">
    <property type="entry name" value="GHMP_kinase_C_sf"/>
</dbReference>
<dbReference type="InterPro" id="IPR020568">
    <property type="entry name" value="Ribosomal_Su5_D2-typ_SF"/>
</dbReference>
<evidence type="ECO:0000256" key="1">
    <source>
        <dbReference type="ARBA" id="ARBA00022679"/>
    </source>
</evidence>
<feature type="domain" description="GHMP kinase N-terminal" evidence="6">
    <location>
        <begin position="85"/>
        <end position="161"/>
    </location>
</feature>
<dbReference type="Pfam" id="PF08544">
    <property type="entry name" value="GHMP_kinases_C"/>
    <property type="match status" value="1"/>
</dbReference>
<evidence type="ECO:0000256" key="3">
    <source>
        <dbReference type="ARBA" id="ARBA00022777"/>
    </source>
</evidence>
<dbReference type="GO" id="GO:0005524">
    <property type="term" value="F:ATP binding"/>
    <property type="evidence" value="ECO:0007669"/>
    <property type="project" value="UniProtKB-KW"/>
</dbReference>
<gene>
    <name evidence="8" type="ORF">SAMN02745126_00995</name>
</gene>
<dbReference type="AlphaFoldDB" id="A0A1T4KIQ6"/>
<dbReference type="InterPro" id="IPR052203">
    <property type="entry name" value="GHMP_Kinase-Related"/>
</dbReference>
<dbReference type="SUPFAM" id="SSF54211">
    <property type="entry name" value="Ribosomal protein S5 domain 2-like"/>
    <property type="match status" value="1"/>
</dbReference>
<dbReference type="GO" id="GO:0042352">
    <property type="term" value="P:GDP-L-fucose salvage"/>
    <property type="evidence" value="ECO:0007669"/>
    <property type="project" value="TreeGrafter"/>
</dbReference>
<dbReference type="PANTHER" id="PTHR32463">
    <property type="entry name" value="L-FUCOSE KINASE"/>
    <property type="match status" value="1"/>
</dbReference>
<evidence type="ECO:0000256" key="4">
    <source>
        <dbReference type="ARBA" id="ARBA00022840"/>
    </source>
</evidence>
<keyword evidence="9" id="KW-1185">Reference proteome</keyword>
<dbReference type="InterPro" id="IPR014606">
    <property type="entry name" value="Heptose_7-P_kinase"/>
</dbReference>
<name>A0A1T4KIQ6_9HYPH</name>
<dbReference type="Pfam" id="PF00288">
    <property type="entry name" value="GHMP_kinases_N"/>
    <property type="match status" value="1"/>
</dbReference>
<dbReference type="PIRSF" id="PIRSF036406">
    <property type="entry name" value="Hept_kin"/>
    <property type="match status" value="1"/>
</dbReference>
<dbReference type="PANTHER" id="PTHR32463:SF0">
    <property type="entry name" value="L-FUCOSE KINASE"/>
    <property type="match status" value="1"/>
</dbReference>
<evidence type="ECO:0000313" key="8">
    <source>
        <dbReference type="EMBL" id="SJZ42298.1"/>
    </source>
</evidence>
<dbReference type="Proteomes" id="UP000190092">
    <property type="component" value="Unassembled WGS sequence"/>
</dbReference>
<keyword evidence="1" id="KW-0808">Transferase</keyword>